<name>A0A495J7T5_9SPHI</name>
<accession>A0A495J7T5</accession>
<sequence>MSLGTRIKELRTQKRLKQSELAEIVGLNSYVQIGRYEIGKAKPAADMLSKLAKALDTTTDYLVNDDVNDASVAAQLTDRELLRQFKEVELFSPEDKHLVKTFIDAFITKRHIQEYVK</sequence>
<dbReference type="SMART" id="SM00530">
    <property type="entry name" value="HTH_XRE"/>
    <property type="match status" value="1"/>
</dbReference>
<keyword evidence="4" id="KW-1185">Reference proteome</keyword>
<dbReference type="GO" id="GO:0003677">
    <property type="term" value="F:DNA binding"/>
    <property type="evidence" value="ECO:0007669"/>
    <property type="project" value="UniProtKB-KW"/>
</dbReference>
<evidence type="ECO:0000256" key="1">
    <source>
        <dbReference type="ARBA" id="ARBA00023125"/>
    </source>
</evidence>
<dbReference type="RefSeq" id="WP_121200127.1">
    <property type="nucleotide sequence ID" value="NZ_RBKU01000001.1"/>
</dbReference>
<dbReference type="Gene3D" id="1.10.260.40">
    <property type="entry name" value="lambda repressor-like DNA-binding domains"/>
    <property type="match status" value="1"/>
</dbReference>
<dbReference type="InterPro" id="IPR010982">
    <property type="entry name" value="Lambda_DNA-bd_dom_sf"/>
</dbReference>
<comment type="caution">
    <text evidence="3">The sequence shown here is derived from an EMBL/GenBank/DDBJ whole genome shotgun (WGS) entry which is preliminary data.</text>
</comment>
<dbReference type="PANTHER" id="PTHR46558:SF11">
    <property type="entry name" value="HTH-TYPE TRANSCRIPTIONAL REGULATOR XRE"/>
    <property type="match status" value="1"/>
</dbReference>
<dbReference type="SUPFAM" id="SSF47413">
    <property type="entry name" value="lambda repressor-like DNA-binding domains"/>
    <property type="match status" value="1"/>
</dbReference>
<organism evidence="3 4">
    <name type="scientific">Mucilaginibacter gracilis</name>
    <dbReference type="NCBI Taxonomy" id="423350"/>
    <lineage>
        <taxon>Bacteria</taxon>
        <taxon>Pseudomonadati</taxon>
        <taxon>Bacteroidota</taxon>
        <taxon>Sphingobacteriia</taxon>
        <taxon>Sphingobacteriales</taxon>
        <taxon>Sphingobacteriaceae</taxon>
        <taxon>Mucilaginibacter</taxon>
    </lineage>
</organism>
<keyword evidence="1" id="KW-0238">DNA-binding</keyword>
<dbReference type="EMBL" id="RBKU01000001">
    <property type="protein sequence ID" value="RKR84478.1"/>
    <property type="molecule type" value="Genomic_DNA"/>
</dbReference>
<evidence type="ECO:0000313" key="4">
    <source>
        <dbReference type="Proteomes" id="UP000268007"/>
    </source>
</evidence>
<dbReference type="Pfam" id="PF01381">
    <property type="entry name" value="HTH_3"/>
    <property type="match status" value="1"/>
</dbReference>
<dbReference type="AlphaFoldDB" id="A0A495J7T5"/>
<dbReference type="InterPro" id="IPR001387">
    <property type="entry name" value="Cro/C1-type_HTH"/>
</dbReference>
<dbReference type="CDD" id="cd00093">
    <property type="entry name" value="HTH_XRE"/>
    <property type="match status" value="1"/>
</dbReference>
<dbReference type="PROSITE" id="PS50943">
    <property type="entry name" value="HTH_CROC1"/>
    <property type="match status" value="1"/>
</dbReference>
<dbReference type="OrthoDB" id="881869at2"/>
<dbReference type="Proteomes" id="UP000268007">
    <property type="component" value="Unassembled WGS sequence"/>
</dbReference>
<evidence type="ECO:0000313" key="3">
    <source>
        <dbReference type="EMBL" id="RKR84478.1"/>
    </source>
</evidence>
<dbReference type="PANTHER" id="PTHR46558">
    <property type="entry name" value="TRACRIPTIONAL REGULATORY PROTEIN-RELATED-RELATED"/>
    <property type="match status" value="1"/>
</dbReference>
<feature type="domain" description="HTH cro/C1-type" evidence="2">
    <location>
        <begin position="7"/>
        <end position="62"/>
    </location>
</feature>
<proteinExistence type="predicted"/>
<protein>
    <submittedName>
        <fullName evidence="3">Helix-turn-helix protein</fullName>
    </submittedName>
</protein>
<evidence type="ECO:0000259" key="2">
    <source>
        <dbReference type="PROSITE" id="PS50943"/>
    </source>
</evidence>
<gene>
    <name evidence="3" type="ORF">BDD43_4717</name>
</gene>
<reference evidence="3 4" key="1">
    <citation type="submission" date="2018-10" db="EMBL/GenBank/DDBJ databases">
        <title>Genomic Encyclopedia of Archaeal and Bacterial Type Strains, Phase II (KMG-II): from individual species to whole genera.</title>
        <authorList>
            <person name="Goeker M."/>
        </authorList>
    </citation>
    <scope>NUCLEOTIDE SEQUENCE [LARGE SCALE GENOMIC DNA]</scope>
    <source>
        <strain evidence="3 4">DSM 18602</strain>
    </source>
</reference>